<gene>
    <name evidence="1" type="ORF">RC74_09690</name>
</gene>
<name>A0A126UZK9_9RHOB</name>
<dbReference type="STRING" id="1579316.RC74_09690"/>
<dbReference type="OrthoDB" id="8402333at2"/>
<organism evidence="1 2">
    <name type="scientific">Falsihalocynthiibacter arcticus</name>
    <dbReference type="NCBI Taxonomy" id="1579316"/>
    <lineage>
        <taxon>Bacteria</taxon>
        <taxon>Pseudomonadati</taxon>
        <taxon>Pseudomonadota</taxon>
        <taxon>Alphaproteobacteria</taxon>
        <taxon>Rhodobacterales</taxon>
        <taxon>Roseobacteraceae</taxon>
        <taxon>Falsihalocynthiibacter</taxon>
    </lineage>
</organism>
<dbReference type="Proteomes" id="UP000070371">
    <property type="component" value="Chromosome"/>
</dbReference>
<accession>A0A126UZK9</accession>
<sequence length="426" mass="45018">MKSQFFVLAMICSGSVAHSQTFDQDLLSPFSALGSGVTFGFADMSQSDEFNVTGPSVGFGLAAKIDSDDVAPFYLEWSGSWAWGSNFTSSTEMQGSDAYVYAPRRSPVGTIDLSTEISATGPTAAAAVQITDNSGDTATIFSSAFSPFGTGNSVAQFATTMTDAGGIYAALTTDGEAITATSYGGMFDSTGVSFMGTGNESNTTTITTTVEDNIKFSNQVLYLSKRFSLDENWILSPKIGPNYRSFDRSNTTRTTINIDGNRGSDSSIPTVTMEDNWKLNGKYYGAVLGAGLTRKINDAWSINFGAEAGLTKFNAKSETMELVNFAGSASAIPGERKSLNGTSRVGRLTGALTHVAENGAIIVFGGYLDYMSDVPYLQFETVGSPNITTAGSSVGLSGNGDTYRTHSIQKKKMIGSGLNLSIVFLF</sequence>
<dbReference type="KEGG" id="hat:RC74_09690"/>
<evidence type="ECO:0000313" key="2">
    <source>
        <dbReference type="Proteomes" id="UP000070371"/>
    </source>
</evidence>
<dbReference type="RefSeq" id="WP_039001363.1">
    <property type="nucleotide sequence ID" value="NZ_CP014327.1"/>
</dbReference>
<dbReference type="AlphaFoldDB" id="A0A126UZK9"/>
<dbReference type="EMBL" id="CP014327">
    <property type="protein sequence ID" value="AML51493.1"/>
    <property type="molecule type" value="Genomic_DNA"/>
</dbReference>
<keyword evidence="2" id="KW-1185">Reference proteome</keyword>
<evidence type="ECO:0008006" key="3">
    <source>
        <dbReference type="Google" id="ProtNLM"/>
    </source>
</evidence>
<protein>
    <recommendedName>
        <fullName evidence="3">Autotransporter domain-containing protein</fullName>
    </recommendedName>
</protein>
<reference evidence="1 2" key="1">
    <citation type="submission" date="2016-02" db="EMBL/GenBank/DDBJ databases">
        <title>Complete genome sequence of Halocynthiibacter arcticus PAMC 20958t from arctic marine sediment.</title>
        <authorList>
            <person name="Lee Y.M."/>
            <person name="Baek K."/>
            <person name="Lee H.K."/>
            <person name="Shin S.C."/>
        </authorList>
    </citation>
    <scope>NUCLEOTIDE SEQUENCE [LARGE SCALE GENOMIC DNA]</scope>
    <source>
        <strain evidence="1">PAMC 20958</strain>
    </source>
</reference>
<evidence type="ECO:0000313" key="1">
    <source>
        <dbReference type="EMBL" id="AML51493.1"/>
    </source>
</evidence>
<proteinExistence type="predicted"/>